<dbReference type="RefSeq" id="YP_009275059.1">
    <property type="nucleotide sequence ID" value="NC_030923.1"/>
</dbReference>
<evidence type="ECO:0000313" key="1">
    <source>
        <dbReference type="EMBL" id="AMO43665.1"/>
    </source>
</evidence>
<reference evidence="1 2" key="1">
    <citation type="submission" date="2015-12" db="EMBL/GenBank/DDBJ databases">
        <title>Complete Genome Sequence of the Pseudomonas putida phage YMC11/06/C171_PPU_BP.</title>
        <authorList>
            <person name="Jeon J."/>
            <person name="Yong D."/>
            <person name="Lee K."/>
        </authorList>
    </citation>
    <scope>NUCLEOTIDE SEQUENCE [LARGE SCALE GENOMIC DNA]</scope>
</reference>
<protein>
    <submittedName>
        <fullName evidence="1">Uncharacterized protein</fullName>
    </submittedName>
</protein>
<sequence length="53" mass="5940">MMFDLDNVDYVGPICALIDDGNFDAARALLQEVPAKLRESVRWTIASMKNIVL</sequence>
<dbReference type="GeneID" id="28802016"/>
<organism evidence="1 2">
    <name type="scientific">Pseudomonas phage YMC11/06/C171_PPU_BP</name>
    <dbReference type="NCBI Taxonomy" id="1777063"/>
    <lineage>
        <taxon>Viruses</taxon>
        <taxon>Duplodnaviria</taxon>
        <taxon>Heunggongvirae</taxon>
        <taxon>Uroviricota</taxon>
        <taxon>Caudoviricetes</taxon>
        <taxon>Autographivirales</taxon>
        <taxon>Autoscriptoviridae</taxon>
        <taxon>Corkvirinae</taxon>
        <taxon>Kantovirus</taxon>
        <taxon>Kantovirus C171</taxon>
    </lineage>
</organism>
<dbReference type="Proteomes" id="UP000201907">
    <property type="component" value="Segment"/>
</dbReference>
<evidence type="ECO:0000313" key="2">
    <source>
        <dbReference type="Proteomes" id="UP000201907"/>
    </source>
</evidence>
<gene>
    <name evidence="1" type="ORF">C171_00410</name>
</gene>
<proteinExistence type="predicted"/>
<accession>A0A127KNS6</accession>
<dbReference type="EMBL" id="KU310944">
    <property type="protein sequence ID" value="AMO43665.1"/>
    <property type="molecule type" value="Genomic_DNA"/>
</dbReference>
<name>A0A127KNS6_9CAUD</name>
<dbReference type="KEGG" id="vg:28802016"/>
<keyword evidence="2" id="KW-1185">Reference proteome</keyword>